<sequence>MQAHSMLLEPFYAFHLTIPDKMVGRAMTDLERRFAVFEGPVLEDGQAILTGRAPVSSLDGYGPCHNEEEVIEAAGYDPDADLANPSGSVFCSHGAGVYGETAAHRKCGGCNIRSSDYR</sequence>
<keyword evidence="3" id="KW-1185">Reference proteome</keyword>
<dbReference type="InterPro" id="IPR035647">
    <property type="entry name" value="EFG_III/V"/>
</dbReference>
<proteinExistence type="predicted"/>
<evidence type="ECO:0000313" key="2">
    <source>
        <dbReference type="EMBL" id="MBC5656432.1"/>
    </source>
</evidence>
<name>A0AAW3X137_9CLOT</name>
<dbReference type="EMBL" id="JACOOW010000006">
    <property type="protein sequence ID" value="MBC5656432.1"/>
    <property type="molecule type" value="Genomic_DNA"/>
</dbReference>
<gene>
    <name evidence="2" type="ORF">H8S19_05005</name>
</gene>
<organism evidence="2 3">
    <name type="scientific">Clostridium segne</name>
    <dbReference type="NCBI Taxonomy" id="2763038"/>
    <lineage>
        <taxon>Bacteria</taxon>
        <taxon>Bacillati</taxon>
        <taxon>Bacillota</taxon>
        <taxon>Clostridia</taxon>
        <taxon>Eubacteriales</taxon>
        <taxon>Clostridiaceae</taxon>
        <taxon>Clostridium</taxon>
    </lineage>
</organism>
<evidence type="ECO:0000259" key="1">
    <source>
        <dbReference type="Pfam" id="PF00679"/>
    </source>
</evidence>
<comment type="caution">
    <text evidence="2">The sequence shown here is derived from an EMBL/GenBank/DDBJ whole genome shotgun (WGS) entry which is preliminary data.</text>
</comment>
<protein>
    <recommendedName>
        <fullName evidence="1">Elongation factor EFG domain-containing protein</fullName>
    </recommendedName>
</protein>
<evidence type="ECO:0000313" key="3">
    <source>
        <dbReference type="Proteomes" id="UP000653904"/>
    </source>
</evidence>
<dbReference type="Proteomes" id="UP000653904">
    <property type="component" value="Unassembled WGS sequence"/>
</dbReference>
<dbReference type="InterPro" id="IPR000640">
    <property type="entry name" value="EFG_V-like"/>
</dbReference>
<dbReference type="Pfam" id="PF00679">
    <property type="entry name" value="EFG_C"/>
    <property type="match status" value="1"/>
</dbReference>
<feature type="domain" description="Elongation factor EFG" evidence="1">
    <location>
        <begin position="7"/>
        <end position="61"/>
    </location>
</feature>
<dbReference type="SUPFAM" id="SSF54980">
    <property type="entry name" value="EF-G C-terminal domain-like"/>
    <property type="match status" value="1"/>
</dbReference>
<reference evidence="2 3" key="1">
    <citation type="submission" date="2020-08" db="EMBL/GenBank/DDBJ databases">
        <title>Genome public.</title>
        <authorList>
            <person name="Liu C."/>
            <person name="Sun Q."/>
        </authorList>
    </citation>
    <scope>NUCLEOTIDE SEQUENCE [LARGE SCALE GENOMIC DNA]</scope>
    <source>
        <strain evidence="2 3">BX14</strain>
    </source>
</reference>
<dbReference type="Gene3D" id="3.30.70.240">
    <property type="match status" value="1"/>
</dbReference>
<dbReference type="AlphaFoldDB" id="A0AAW3X137"/>
<accession>A0AAW3X137</accession>